<dbReference type="Pfam" id="PF12701">
    <property type="entry name" value="LSM14"/>
    <property type="match status" value="1"/>
</dbReference>
<organism evidence="3 4">
    <name type="scientific">Stentor coeruleus</name>
    <dbReference type="NCBI Taxonomy" id="5963"/>
    <lineage>
        <taxon>Eukaryota</taxon>
        <taxon>Sar</taxon>
        <taxon>Alveolata</taxon>
        <taxon>Ciliophora</taxon>
        <taxon>Postciliodesmatophora</taxon>
        <taxon>Heterotrichea</taxon>
        <taxon>Heterotrichida</taxon>
        <taxon>Stentoridae</taxon>
        <taxon>Stentor</taxon>
    </lineage>
</organism>
<name>A0A1R2C7Z7_9CILI</name>
<dbReference type="InterPro" id="IPR025609">
    <property type="entry name" value="Lsm14-like_N"/>
</dbReference>
<dbReference type="CDD" id="cd01736">
    <property type="entry name" value="LSm14_N"/>
    <property type="match status" value="1"/>
</dbReference>
<gene>
    <name evidence="3" type="ORF">SteCoe_13635</name>
</gene>
<reference evidence="3 4" key="1">
    <citation type="submission" date="2016-11" db="EMBL/GenBank/DDBJ databases">
        <title>The macronuclear genome of Stentor coeruleus: a giant cell with tiny introns.</title>
        <authorList>
            <person name="Slabodnick M."/>
            <person name="Ruby J.G."/>
            <person name="Reiff S.B."/>
            <person name="Swart E.C."/>
            <person name="Gosai S."/>
            <person name="Prabakaran S."/>
            <person name="Witkowska E."/>
            <person name="Larue G.E."/>
            <person name="Fisher S."/>
            <person name="Freeman R.M."/>
            <person name="Gunawardena J."/>
            <person name="Chu W."/>
            <person name="Stover N.A."/>
            <person name="Gregory B.D."/>
            <person name="Nowacki M."/>
            <person name="Derisi J."/>
            <person name="Roy S.W."/>
            <person name="Marshall W.F."/>
            <person name="Sood P."/>
        </authorList>
    </citation>
    <scope>NUCLEOTIDE SEQUENCE [LARGE SCALE GENOMIC DNA]</scope>
    <source>
        <strain evidence="3">WM001</strain>
    </source>
</reference>
<dbReference type="PANTHER" id="PTHR13586:SF0">
    <property type="entry name" value="TRAILER HITCH, ISOFORM H"/>
    <property type="match status" value="1"/>
</dbReference>
<dbReference type="EMBL" id="MPUH01000247">
    <property type="protein sequence ID" value="OMJ85111.1"/>
    <property type="molecule type" value="Genomic_DNA"/>
</dbReference>
<dbReference type="GO" id="GO:0000932">
    <property type="term" value="C:P-body"/>
    <property type="evidence" value="ECO:0007669"/>
    <property type="project" value="TreeGrafter"/>
</dbReference>
<dbReference type="Gene3D" id="2.30.30.100">
    <property type="match status" value="1"/>
</dbReference>
<evidence type="ECO:0000313" key="4">
    <source>
        <dbReference type="Proteomes" id="UP000187209"/>
    </source>
</evidence>
<dbReference type="Proteomes" id="UP000187209">
    <property type="component" value="Unassembled WGS sequence"/>
</dbReference>
<dbReference type="PROSITE" id="PS52002">
    <property type="entry name" value="SM"/>
    <property type="match status" value="1"/>
</dbReference>
<feature type="region of interest" description="Disordered" evidence="1">
    <location>
        <begin position="215"/>
        <end position="235"/>
    </location>
</feature>
<evidence type="ECO:0000256" key="1">
    <source>
        <dbReference type="SAM" id="MobiDB-lite"/>
    </source>
</evidence>
<protein>
    <recommendedName>
        <fullName evidence="2">Sm domain-containing protein</fullName>
    </recommendedName>
</protein>
<feature type="region of interest" description="Disordered" evidence="1">
    <location>
        <begin position="86"/>
        <end position="139"/>
    </location>
</feature>
<dbReference type="GO" id="GO:0033962">
    <property type="term" value="P:P-body assembly"/>
    <property type="evidence" value="ECO:0007669"/>
    <property type="project" value="TreeGrafter"/>
</dbReference>
<keyword evidence="4" id="KW-1185">Reference proteome</keyword>
<proteinExistence type="predicted"/>
<dbReference type="AlphaFoldDB" id="A0A1R2C7Z7"/>
<dbReference type="GO" id="GO:0003729">
    <property type="term" value="F:mRNA binding"/>
    <property type="evidence" value="ECO:0007669"/>
    <property type="project" value="TreeGrafter"/>
</dbReference>
<feature type="compositionally biased region" description="Basic and acidic residues" evidence="1">
    <location>
        <begin position="88"/>
        <end position="116"/>
    </location>
</feature>
<feature type="domain" description="Sm" evidence="2">
    <location>
        <begin position="1"/>
        <end position="82"/>
    </location>
</feature>
<comment type="caution">
    <text evidence="3">The sequence shown here is derived from an EMBL/GenBank/DDBJ whole genome shotgun (WGS) entry which is preliminary data.</text>
</comment>
<evidence type="ECO:0000259" key="2">
    <source>
        <dbReference type="PROSITE" id="PS52002"/>
    </source>
</evidence>
<accession>A0A1R2C7Z7</accession>
<dbReference type="SMART" id="SM01271">
    <property type="entry name" value="LSM14"/>
    <property type="match status" value="1"/>
</dbReference>
<dbReference type="InterPro" id="IPR047575">
    <property type="entry name" value="Sm"/>
</dbReference>
<dbReference type="PANTHER" id="PTHR13586">
    <property type="entry name" value="SCD6 PROTEIN-RELATED"/>
    <property type="match status" value="1"/>
</dbReference>
<evidence type="ECO:0000313" key="3">
    <source>
        <dbReference type="EMBL" id="OMJ85111.1"/>
    </source>
</evidence>
<dbReference type="GO" id="GO:0034063">
    <property type="term" value="P:stress granule assembly"/>
    <property type="evidence" value="ECO:0007669"/>
    <property type="project" value="TreeGrafter"/>
</dbReference>
<sequence>MSSSLPYIGSQISLISKSDIRYEGTLSSIDTSQHTVSLASVRSFGTEGRRGDGREIPASTEIYEIIIFRGADIKDLTVIQSTPVQSEPIKKQEVEPKAESSKKQEQETKQDTYDRKRPQRRFNRYQNRNYGELHQNPDERLKETLKEDFDFEAVKLQRNSSNQEAEKKYDKNVGFFDNLSNNDKEDYDRFKQKAMDRETFGEESVYMAERDLRRYNNRRGRGFRRGRGRGRRPRD</sequence>
<dbReference type="InterPro" id="IPR010920">
    <property type="entry name" value="LSM_dom_sf"/>
</dbReference>
<dbReference type="OrthoDB" id="21539at2759"/>
<dbReference type="SUPFAM" id="SSF50182">
    <property type="entry name" value="Sm-like ribonucleoproteins"/>
    <property type="match status" value="1"/>
</dbReference>